<gene>
    <name evidence="2" type="ORF">JOD17_003266</name>
</gene>
<keyword evidence="3" id="KW-1185">Reference proteome</keyword>
<dbReference type="Gene3D" id="3.30.9.10">
    <property type="entry name" value="D-Amino Acid Oxidase, subunit A, domain 2"/>
    <property type="match status" value="1"/>
</dbReference>
<dbReference type="PANTHER" id="PTHR13847:SF281">
    <property type="entry name" value="FAD DEPENDENT OXIDOREDUCTASE DOMAIN-CONTAINING PROTEIN"/>
    <property type="match status" value="1"/>
</dbReference>
<organism evidence="2 3">
    <name type="scientific">Geomicrobium sediminis</name>
    <dbReference type="NCBI Taxonomy" id="1347788"/>
    <lineage>
        <taxon>Bacteria</taxon>
        <taxon>Bacillati</taxon>
        <taxon>Bacillota</taxon>
        <taxon>Bacilli</taxon>
        <taxon>Bacillales</taxon>
        <taxon>Geomicrobium</taxon>
    </lineage>
</organism>
<dbReference type="EMBL" id="JAFBEC010000009">
    <property type="protein sequence ID" value="MBM7634166.1"/>
    <property type="molecule type" value="Genomic_DNA"/>
</dbReference>
<name>A0ABS2PFP0_9BACL</name>
<accession>A0ABS2PFP0</accession>
<dbReference type="Gene3D" id="3.50.50.60">
    <property type="entry name" value="FAD/NAD(P)-binding domain"/>
    <property type="match status" value="1"/>
</dbReference>
<protein>
    <submittedName>
        <fullName evidence="2">Gamma-glutamylputrescine oxidase</fullName>
        <ecNumber evidence="2">1.4.3.-</ecNumber>
    </submittedName>
</protein>
<keyword evidence="2" id="KW-0560">Oxidoreductase</keyword>
<evidence type="ECO:0000313" key="3">
    <source>
        <dbReference type="Proteomes" id="UP000741863"/>
    </source>
</evidence>
<dbReference type="SUPFAM" id="SSF51905">
    <property type="entry name" value="FAD/NAD(P)-binding domain"/>
    <property type="match status" value="1"/>
</dbReference>
<evidence type="ECO:0000313" key="2">
    <source>
        <dbReference type="EMBL" id="MBM7634166.1"/>
    </source>
</evidence>
<feature type="domain" description="FAD dependent oxidoreductase" evidence="1">
    <location>
        <begin position="27"/>
        <end position="380"/>
    </location>
</feature>
<dbReference type="GO" id="GO:0016491">
    <property type="term" value="F:oxidoreductase activity"/>
    <property type="evidence" value="ECO:0007669"/>
    <property type="project" value="UniProtKB-KW"/>
</dbReference>
<dbReference type="Proteomes" id="UP000741863">
    <property type="component" value="Unassembled WGS sequence"/>
</dbReference>
<dbReference type="Pfam" id="PF01266">
    <property type="entry name" value="DAO"/>
    <property type="match status" value="1"/>
</dbReference>
<dbReference type="InterPro" id="IPR036188">
    <property type="entry name" value="FAD/NAD-bd_sf"/>
</dbReference>
<sequence length="423" mass="47568">METLSMWEATSTQRLHRTSLDQDVSTDVVIIGAGYTGLSTAYHLQKQGIQTVVLEQSYVGSGASGRNGGEVLTGYHGSMKHWMEKKGEQAAKEMFQLSLDAINLVEQIIREQNIQCDFKRNGDFYAAYKEADLDAMKAEQEVLHKHFDHTVEIVERNELRNELATSFYVGGRVDPKSAHFHPFNYAVGLAKAVEGHGGTIFERTEALAIKRSKQQVVIKTEKGTVTAKELVIATNGYAGPLHKTIQRSVVPVESIMIATEPLPEKLVEKLIVHDRAVADSKNLLYYFRRTADNRLAFGGSGRSSSKRDQKRLFENLHKGMLTVFPQLYDRKIAFEWGGKVAFTTEKLPYIGQLDDGTYYAFGYAGHGAAMSSMLGKQLAEAIYSHTPVSIPLAKRQLQTIPFHQHYQKGISLMKFYYKHQDRR</sequence>
<dbReference type="InterPro" id="IPR006076">
    <property type="entry name" value="FAD-dep_OxRdtase"/>
</dbReference>
<comment type="caution">
    <text evidence="2">The sequence shown here is derived from an EMBL/GenBank/DDBJ whole genome shotgun (WGS) entry which is preliminary data.</text>
</comment>
<dbReference type="EC" id="1.4.3.-" evidence="2"/>
<proteinExistence type="predicted"/>
<reference evidence="2 3" key="1">
    <citation type="submission" date="2021-01" db="EMBL/GenBank/DDBJ databases">
        <title>Genomic Encyclopedia of Type Strains, Phase IV (KMG-IV): sequencing the most valuable type-strain genomes for metagenomic binning, comparative biology and taxonomic classification.</title>
        <authorList>
            <person name="Goeker M."/>
        </authorList>
    </citation>
    <scope>NUCLEOTIDE SEQUENCE [LARGE SCALE GENOMIC DNA]</scope>
    <source>
        <strain evidence="2 3">DSM 25540</strain>
    </source>
</reference>
<dbReference type="PANTHER" id="PTHR13847">
    <property type="entry name" value="SARCOSINE DEHYDROGENASE-RELATED"/>
    <property type="match status" value="1"/>
</dbReference>
<dbReference type="RefSeq" id="WP_204698927.1">
    <property type="nucleotide sequence ID" value="NZ_JAFBEC010000009.1"/>
</dbReference>
<evidence type="ECO:0000259" key="1">
    <source>
        <dbReference type="Pfam" id="PF01266"/>
    </source>
</evidence>
<dbReference type="PRINTS" id="PR00420">
    <property type="entry name" value="RNGMNOXGNASE"/>
</dbReference>